<dbReference type="GO" id="GO:0051879">
    <property type="term" value="F:Hsp90 protein binding"/>
    <property type="evidence" value="ECO:0007669"/>
    <property type="project" value="TreeGrafter"/>
</dbReference>
<reference evidence="3 4" key="1">
    <citation type="journal article" date="2019" name="Philos. Trans. R. Soc. Lond., B, Biol. Sci.">
        <title>Ant behaviour and brain gene expression of defending hosts depend on the ecological success of the intruding social parasite.</title>
        <authorList>
            <person name="Kaur R."/>
            <person name="Stoldt M."/>
            <person name="Jongepier E."/>
            <person name="Feldmeyer B."/>
            <person name="Menzel F."/>
            <person name="Bornberg-Bauer E."/>
            <person name="Foitzik S."/>
        </authorList>
    </citation>
    <scope>NUCLEOTIDE SEQUENCE [LARGE SCALE GENOMIC DNA]</scope>
    <source>
        <tissue evidence="3">Whole body</tissue>
    </source>
</reference>
<keyword evidence="2" id="KW-0963">Cytoplasm</keyword>
<dbReference type="Proteomes" id="UP000310200">
    <property type="component" value="Unassembled WGS sequence"/>
</dbReference>
<dbReference type="InterPro" id="IPR011989">
    <property type="entry name" value="ARM-like"/>
</dbReference>
<dbReference type="STRING" id="300112.A0A4S2KGK9"/>
<dbReference type="GO" id="GO:0005737">
    <property type="term" value="C:cytoplasm"/>
    <property type="evidence" value="ECO:0007669"/>
    <property type="project" value="UniProtKB-SubCell"/>
</dbReference>
<comment type="caution">
    <text evidence="3">The sequence shown here is derived from an EMBL/GenBank/DDBJ whole genome shotgun (WGS) entry which is preliminary data.</text>
</comment>
<name>A0A4S2KGK9_9HYME</name>
<dbReference type="PANTHER" id="PTHR45994">
    <property type="entry name" value="FI21225P1"/>
    <property type="match status" value="1"/>
</dbReference>
<accession>A0A4S2KGK9</accession>
<organism evidence="3 4">
    <name type="scientific">Temnothorax longispinosus</name>
    <dbReference type="NCBI Taxonomy" id="300112"/>
    <lineage>
        <taxon>Eukaryota</taxon>
        <taxon>Metazoa</taxon>
        <taxon>Ecdysozoa</taxon>
        <taxon>Arthropoda</taxon>
        <taxon>Hexapoda</taxon>
        <taxon>Insecta</taxon>
        <taxon>Pterygota</taxon>
        <taxon>Neoptera</taxon>
        <taxon>Endopterygota</taxon>
        <taxon>Hymenoptera</taxon>
        <taxon>Apocrita</taxon>
        <taxon>Aculeata</taxon>
        <taxon>Formicoidea</taxon>
        <taxon>Formicidae</taxon>
        <taxon>Myrmicinae</taxon>
        <taxon>Temnothorax</taxon>
    </lineage>
</organism>
<dbReference type="Gene3D" id="1.25.10.10">
    <property type="entry name" value="Leucine-rich Repeat Variant"/>
    <property type="match status" value="2"/>
</dbReference>
<dbReference type="PANTHER" id="PTHR45994:SF1">
    <property type="entry name" value="FI21225P1"/>
    <property type="match status" value="1"/>
</dbReference>
<dbReference type="AlphaFoldDB" id="A0A4S2KGK9"/>
<dbReference type="InterPro" id="IPR016024">
    <property type="entry name" value="ARM-type_fold"/>
</dbReference>
<evidence type="ECO:0000256" key="1">
    <source>
        <dbReference type="ARBA" id="ARBA00004496"/>
    </source>
</evidence>
<dbReference type="SUPFAM" id="SSF48371">
    <property type="entry name" value="ARM repeat"/>
    <property type="match status" value="1"/>
</dbReference>
<protein>
    <submittedName>
        <fullName evidence="3">Uncharacterized protein</fullName>
    </submittedName>
</protein>
<sequence>MKHFVREAHKDELDMMARLLLIGLTNKAITGLARDAIIELITRNIHYTSLHWAKRLVEFGGLQILMEVILMEVVSQEYESSSDITSSTRTITRMCLAKIYKKNVPVKYLFDRSVLINFNSIFEAEELKSTDVECHSLAKMDSPNSKELIARVFNAICSQEELRKIVVDEGGTGTLFNYIALDGTDKGKDYASRALFYLALTLPFEIAFPGHQIMKVVRPILNFLKICKYHVDKNDIPKCPANEIHDTITVLYNLPSVNDSMRKYVERIIEHCTHDGDKFNNILQQTFIQLINNLVSCREVAIQFVEQRSYQLWYFMLLSVEEGKDKHLLSSLCYTTASEEACKKLIDWEFWKRFLPFLLDNEDDDLQHKGTKIALNMMRSTKEVTVKLMKPDIKKLLKKLSENDTMQNKIKELSFLVLKAAAEWGKLKRDIEGNGSSQSTDIL</sequence>
<evidence type="ECO:0000313" key="4">
    <source>
        <dbReference type="Proteomes" id="UP000310200"/>
    </source>
</evidence>
<evidence type="ECO:0000256" key="2">
    <source>
        <dbReference type="ARBA" id="ARBA00022490"/>
    </source>
</evidence>
<evidence type="ECO:0000313" key="3">
    <source>
        <dbReference type="EMBL" id="TGZ46937.1"/>
    </source>
</evidence>
<keyword evidence="4" id="KW-1185">Reference proteome</keyword>
<proteinExistence type="predicted"/>
<comment type="subcellular location">
    <subcellularLocation>
        <location evidence="1">Cytoplasm</location>
    </subcellularLocation>
</comment>
<gene>
    <name evidence="3" type="ORF">DBV15_04094</name>
</gene>
<dbReference type="EMBL" id="QBLH01002793">
    <property type="protein sequence ID" value="TGZ46937.1"/>
    <property type="molecule type" value="Genomic_DNA"/>
</dbReference>